<evidence type="ECO:0000313" key="1">
    <source>
        <dbReference type="EMBL" id="CAB4548961.1"/>
    </source>
</evidence>
<protein>
    <submittedName>
        <fullName evidence="1">Unannotated protein</fullName>
    </submittedName>
</protein>
<organism evidence="1">
    <name type="scientific">freshwater metagenome</name>
    <dbReference type="NCBI Taxonomy" id="449393"/>
    <lineage>
        <taxon>unclassified sequences</taxon>
        <taxon>metagenomes</taxon>
        <taxon>ecological metagenomes</taxon>
    </lineage>
</organism>
<proteinExistence type="predicted"/>
<dbReference type="AlphaFoldDB" id="A0A6J6CCC4"/>
<gene>
    <name evidence="1" type="ORF">UFOPK1440_00995</name>
</gene>
<reference evidence="1" key="1">
    <citation type="submission" date="2020-05" db="EMBL/GenBank/DDBJ databases">
        <authorList>
            <person name="Chiriac C."/>
            <person name="Salcher M."/>
            <person name="Ghai R."/>
            <person name="Kavagutti S V."/>
        </authorList>
    </citation>
    <scope>NUCLEOTIDE SEQUENCE</scope>
</reference>
<accession>A0A6J6CCC4</accession>
<sequence>MQKNPQLTQVISLSDLAGSAEEAIANPRHWLERAGAEAALLFQG</sequence>
<name>A0A6J6CCC4_9ZZZZ</name>
<dbReference type="EMBL" id="CAEZSP010000063">
    <property type="protein sequence ID" value="CAB4548961.1"/>
    <property type="molecule type" value="Genomic_DNA"/>
</dbReference>